<dbReference type="EMBL" id="LRGB01000359">
    <property type="protein sequence ID" value="KZS19567.1"/>
    <property type="molecule type" value="Genomic_DNA"/>
</dbReference>
<dbReference type="SUPFAM" id="SSF50494">
    <property type="entry name" value="Trypsin-like serine proteases"/>
    <property type="match status" value="1"/>
</dbReference>
<dbReference type="InterPro" id="IPR001314">
    <property type="entry name" value="Peptidase_S1A"/>
</dbReference>
<keyword evidence="2" id="KW-0732">Signal</keyword>
<dbReference type="InterPro" id="IPR001254">
    <property type="entry name" value="Trypsin_dom"/>
</dbReference>
<dbReference type="Pfam" id="PF00089">
    <property type="entry name" value="Trypsin"/>
    <property type="match status" value="1"/>
</dbReference>
<organism evidence="4 5">
    <name type="scientific">Daphnia magna</name>
    <dbReference type="NCBI Taxonomy" id="35525"/>
    <lineage>
        <taxon>Eukaryota</taxon>
        <taxon>Metazoa</taxon>
        <taxon>Ecdysozoa</taxon>
        <taxon>Arthropoda</taxon>
        <taxon>Crustacea</taxon>
        <taxon>Branchiopoda</taxon>
        <taxon>Diplostraca</taxon>
        <taxon>Cladocera</taxon>
        <taxon>Anomopoda</taxon>
        <taxon>Daphniidae</taxon>
        <taxon>Daphnia</taxon>
    </lineage>
</organism>
<dbReference type="GO" id="GO:0004252">
    <property type="term" value="F:serine-type endopeptidase activity"/>
    <property type="evidence" value="ECO:0007669"/>
    <property type="project" value="InterPro"/>
</dbReference>
<dbReference type="SMART" id="SM00020">
    <property type="entry name" value="Tryp_SPc"/>
    <property type="match status" value="1"/>
</dbReference>
<evidence type="ECO:0000256" key="1">
    <source>
        <dbReference type="ARBA" id="ARBA00023157"/>
    </source>
</evidence>
<accession>A0A162QCJ2</accession>
<dbReference type="STRING" id="35525.A0A162QCJ2"/>
<feature type="chain" id="PRO_5007838636" evidence="2">
    <location>
        <begin position="18"/>
        <end position="283"/>
    </location>
</feature>
<dbReference type="InterPro" id="IPR009003">
    <property type="entry name" value="Peptidase_S1_PA"/>
</dbReference>
<dbReference type="Proteomes" id="UP000076858">
    <property type="component" value="Unassembled WGS sequence"/>
</dbReference>
<dbReference type="FunFam" id="2.40.10.10:FF:000068">
    <property type="entry name" value="transmembrane protease serine 2"/>
    <property type="match status" value="1"/>
</dbReference>
<keyword evidence="5" id="KW-1185">Reference proteome</keyword>
<gene>
    <name evidence="4" type="ORF">APZ42_013940</name>
</gene>
<feature type="domain" description="Peptidase S1" evidence="3">
    <location>
        <begin position="25"/>
        <end position="273"/>
    </location>
</feature>
<evidence type="ECO:0000259" key="3">
    <source>
        <dbReference type="PROSITE" id="PS50240"/>
    </source>
</evidence>
<reference evidence="4 5" key="1">
    <citation type="submission" date="2016-03" db="EMBL/GenBank/DDBJ databases">
        <title>EvidentialGene: Evidence-directed Construction of Genes on Genomes.</title>
        <authorList>
            <person name="Gilbert D.G."/>
            <person name="Choi J.-H."/>
            <person name="Mockaitis K."/>
            <person name="Colbourne J."/>
            <person name="Pfrender M."/>
        </authorList>
    </citation>
    <scope>NUCLEOTIDE SEQUENCE [LARGE SCALE GENOMIC DNA]</scope>
    <source>
        <strain evidence="4 5">Xinb3</strain>
        <tissue evidence="4">Complete organism</tissue>
    </source>
</reference>
<dbReference type="AlphaFoldDB" id="A0A162QCJ2"/>
<dbReference type="PRINTS" id="PR00722">
    <property type="entry name" value="CHYMOTRYPSIN"/>
</dbReference>
<feature type="signal peptide" evidence="2">
    <location>
        <begin position="1"/>
        <end position="17"/>
    </location>
</feature>
<dbReference type="PANTHER" id="PTHR24258">
    <property type="entry name" value="SERINE PROTEASE-RELATED"/>
    <property type="match status" value="1"/>
</dbReference>
<comment type="caution">
    <text evidence="4">The sequence shown here is derived from an EMBL/GenBank/DDBJ whole genome shotgun (WGS) entry which is preliminary data.</text>
</comment>
<protein>
    <submittedName>
        <fullName evidence="4">Hepatocyte growth factor-like protein</fullName>
    </submittedName>
</protein>
<dbReference type="PANTHER" id="PTHR24258:SF140">
    <property type="entry name" value="BCDNA.GH08420-RELATED"/>
    <property type="match status" value="1"/>
</dbReference>
<dbReference type="GO" id="GO:0006508">
    <property type="term" value="P:proteolysis"/>
    <property type="evidence" value="ECO:0007669"/>
    <property type="project" value="InterPro"/>
</dbReference>
<evidence type="ECO:0000313" key="5">
    <source>
        <dbReference type="Proteomes" id="UP000076858"/>
    </source>
</evidence>
<sequence length="283" mass="31014">MQPIVFFILAIVAVVTGAPHVEERIVGGTPITIAPTEATDYAAMFPYVVSIEYENSHICGGFIYSEKWIVTTASCLENKVLGELVVVAGQVNLIDYDYSEERHAVFRVIPYDTFDNVTLVDDIALIELSSLIKLDGVLRNFIKFNEVYTDGGFTPTGTFMGWGATVAGGGFSPRLRHAQLTMTENSGTCGTYGADEFQISKMICAMDMTSTPTVSPCTFDEGSPLVQTYGPTDTETTIVVGVLSRRSEMCDPTEPSVFTRLSVYYAWLYRIAGQQPIPATSRR</sequence>
<dbReference type="CDD" id="cd00190">
    <property type="entry name" value="Tryp_SPc"/>
    <property type="match status" value="1"/>
</dbReference>
<dbReference type="OrthoDB" id="6331753at2759"/>
<proteinExistence type="predicted"/>
<evidence type="ECO:0000313" key="4">
    <source>
        <dbReference type="EMBL" id="KZS19567.1"/>
    </source>
</evidence>
<name>A0A162QCJ2_9CRUS</name>
<dbReference type="InterPro" id="IPR043504">
    <property type="entry name" value="Peptidase_S1_PA_chymotrypsin"/>
</dbReference>
<evidence type="ECO:0000256" key="2">
    <source>
        <dbReference type="SAM" id="SignalP"/>
    </source>
</evidence>
<dbReference type="PROSITE" id="PS50240">
    <property type="entry name" value="TRYPSIN_DOM"/>
    <property type="match status" value="1"/>
</dbReference>
<keyword evidence="1" id="KW-1015">Disulfide bond</keyword>
<dbReference type="Gene3D" id="2.40.10.10">
    <property type="entry name" value="Trypsin-like serine proteases"/>
    <property type="match status" value="1"/>
</dbReference>